<accession>A0A318HLP1</accession>
<dbReference type="EMBL" id="QJJU01000003">
    <property type="protein sequence ID" value="PXX11311.1"/>
    <property type="molecule type" value="Genomic_DNA"/>
</dbReference>
<dbReference type="AlphaFoldDB" id="A0A318HLP1"/>
<dbReference type="Proteomes" id="UP000247781">
    <property type="component" value="Unassembled WGS sequence"/>
</dbReference>
<evidence type="ECO:0000313" key="3">
    <source>
        <dbReference type="Proteomes" id="UP000247781"/>
    </source>
</evidence>
<organism evidence="2 3">
    <name type="scientific">Mycolicibacterium moriokaense</name>
    <dbReference type="NCBI Taxonomy" id="39691"/>
    <lineage>
        <taxon>Bacteria</taxon>
        <taxon>Bacillati</taxon>
        <taxon>Actinomycetota</taxon>
        <taxon>Actinomycetes</taxon>
        <taxon>Mycobacteriales</taxon>
        <taxon>Mycobacteriaceae</taxon>
        <taxon>Mycolicibacterium</taxon>
    </lineage>
</organism>
<gene>
    <name evidence="2" type="ORF">C8E89_103400</name>
</gene>
<protein>
    <recommendedName>
        <fullName evidence="4">Fatty acyl-AMP ligase FadD28 and polyketide synthase</fullName>
    </recommendedName>
</protein>
<reference evidence="2 3" key="2">
    <citation type="submission" date="2018-06" db="EMBL/GenBank/DDBJ databases">
        <title>Sequencing of bacterial isolates from soil warming experiment in Harvard Forest, Massachusetts, USA.</title>
        <authorList>
            <person name="Deangelis K.PhD."/>
        </authorList>
    </citation>
    <scope>NUCLEOTIDE SEQUENCE [LARGE SCALE GENOMIC DNA]</scope>
    <source>
        <strain evidence="2 3">GAS496</strain>
    </source>
</reference>
<name>A0A318HLP1_9MYCO</name>
<evidence type="ECO:0000256" key="1">
    <source>
        <dbReference type="SAM" id="MobiDB-lite"/>
    </source>
</evidence>
<feature type="region of interest" description="Disordered" evidence="1">
    <location>
        <begin position="198"/>
        <end position="220"/>
    </location>
</feature>
<evidence type="ECO:0008006" key="4">
    <source>
        <dbReference type="Google" id="ProtNLM"/>
    </source>
</evidence>
<dbReference type="RefSeq" id="WP_110315471.1">
    <property type="nucleotide sequence ID" value="NZ_QJJU01000003.1"/>
</dbReference>
<dbReference type="SUPFAM" id="SSF52777">
    <property type="entry name" value="CoA-dependent acyltransferases"/>
    <property type="match status" value="1"/>
</dbReference>
<comment type="caution">
    <text evidence="2">The sequence shown here is derived from an EMBL/GenBank/DDBJ whole genome shotgun (WGS) entry which is preliminary data.</text>
</comment>
<keyword evidence="3" id="KW-1185">Reference proteome</keyword>
<reference evidence="3" key="1">
    <citation type="submission" date="2018-05" db="EMBL/GenBank/DDBJ databases">
        <authorList>
            <person name="Deangelis K."/>
            <person name="Huntemann M."/>
            <person name="Clum A."/>
            <person name="Pillay M."/>
            <person name="Palaniappan K."/>
            <person name="Varghese N."/>
            <person name="Mikhailova N."/>
            <person name="Stamatis D."/>
            <person name="Reddy T."/>
            <person name="Daum C."/>
            <person name="Shapiro N."/>
            <person name="Ivanova N."/>
            <person name="Kyrpides N."/>
            <person name="Woyke T."/>
        </authorList>
    </citation>
    <scope>NUCLEOTIDE SEQUENCE [LARGE SCALE GENOMIC DNA]</scope>
    <source>
        <strain evidence="3">GAS496</strain>
    </source>
</reference>
<dbReference type="InterPro" id="IPR023213">
    <property type="entry name" value="CAT-like_dom_sf"/>
</dbReference>
<sequence>MTRLALLDQAAFLRLRATGQGSVVQGTWVYDRDVDIDELRTFNENLSAGLLGRRIERSPLPFGRHRWVPGGPSPGIDISTACRPRDEIGAWVEQRARITVDPEWGPTFHLGVLALDDGGTAISLVASHCVADGLGFTTAIAEAVKRENREFGYPLAHSRGRWRAVSEDLTDAVRALPAVIRALIATLLILLRLSPDAKAPPTQPYRHQASADDDEAGRGSVTIQTDAGAWDARARELSGSSNALCIAFAARLAHRMGRVQPDGGTVTVVLPVSERTADDSRANALSSITIAVDSDAVLEDLSGVRADVKSRLTSLAEQPNEMLAGLPLIPFTPRWLVRQTEGVAMATGQLPVGCSNLGNFDSVIGRIDGGNASEVSMRLAEQGITPERIERSRGQLFCGTGTVNGSRFITVVAYRCGAENTAPSTRDLAGGALADLQLSATTVR</sequence>
<evidence type="ECO:0000313" key="2">
    <source>
        <dbReference type="EMBL" id="PXX11311.1"/>
    </source>
</evidence>
<dbReference type="Gene3D" id="3.30.559.10">
    <property type="entry name" value="Chloramphenicol acetyltransferase-like domain"/>
    <property type="match status" value="1"/>
</dbReference>
<proteinExistence type="predicted"/>
<dbReference type="OrthoDB" id="8183309at2"/>